<accession>A0A926I535</accession>
<dbReference type="PROSITE" id="PS51186">
    <property type="entry name" value="GNAT"/>
    <property type="match status" value="1"/>
</dbReference>
<comment type="caution">
    <text evidence="2">The sequence shown here is derived from an EMBL/GenBank/DDBJ whole genome shotgun (WGS) entry which is preliminary data.</text>
</comment>
<evidence type="ECO:0000313" key="3">
    <source>
        <dbReference type="Proteomes" id="UP000653127"/>
    </source>
</evidence>
<gene>
    <name evidence="2" type="ORF">H8711_08870</name>
</gene>
<protein>
    <submittedName>
        <fullName evidence="2">GNAT family N-acetyltransferase</fullName>
    </submittedName>
</protein>
<dbReference type="InterPro" id="IPR016181">
    <property type="entry name" value="Acyl_CoA_acyltransferase"/>
</dbReference>
<dbReference type="GO" id="GO:0008080">
    <property type="term" value="F:N-acetyltransferase activity"/>
    <property type="evidence" value="ECO:0007669"/>
    <property type="project" value="TreeGrafter"/>
</dbReference>
<organism evidence="2 3">
    <name type="scientific">Ligaoa zhengdingensis</name>
    <dbReference type="NCBI Taxonomy" id="2763658"/>
    <lineage>
        <taxon>Bacteria</taxon>
        <taxon>Bacillati</taxon>
        <taxon>Bacillota</taxon>
        <taxon>Clostridia</taxon>
        <taxon>Eubacteriales</taxon>
        <taxon>Oscillospiraceae</taxon>
        <taxon>Ligaoa</taxon>
    </lineage>
</organism>
<proteinExistence type="predicted"/>
<dbReference type="PANTHER" id="PTHR13355">
    <property type="entry name" value="GLUCOSAMINE 6-PHOSPHATE N-ACETYLTRANSFERASE"/>
    <property type="match status" value="1"/>
</dbReference>
<dbReference type="CDD" id="cd04301">
    <property type="entry name" value="NAT_SF"/>
    <property type="match status" value="1"/>
</dbReference>
<dbReference type="SUPFAM" id="SSF55729">
    <property type="entry name" value="Acyl-CoA N-acyltransferases (Nat)"/>
    <property type="match status" value="1"/>
</dbReference>
<reference evidence="2" key="1">
    <citation type="submission" date="2020-08" db="EMBL/GenBank/DDBJ databases">
        <title>Genome public.</title>
        <authorList>
            <person name="Liu C."/>
            <person name="Sun Q."/>
        </authorList>
    </citation>
    <scope>NUCLEOTIDE SEQUENCE</scope>
    <source>
        <strain evidence="2">NSJ-31</strain>
    </source>
</reference>
<evidence type="ECO:0000313" key="2">
    <source>
        <dbReference type="EMBL" id="MBC8547040.1"/>
    </source>
</evidence>
<dbReference type="InterPro" id="IPR039143">
    <property type="entry name" value="GNPNAT1-like"/>
</dbReference>
<name>A0A926I535_9FIRM</name>
<dbReference type="AlphaFoldDB" id="A0A926I535"/>
<evidence type="ECO:0000259" key="1">
    <source>
        <dbReference type="PROSITE" id="PS51186"/>
    </source>
</evidence>
<dbReference type="Gene3D" id="3.40.630.30">
    <property type="match status" value="1"/>
</dbReference>
<dbReference type="RefSeq" id="WP_249283115.1">
    <property type="nucleotide sequence ID" value="NZ_JACRST010000013.1"/>
</dbReference>
<feature type="domain" description="N-acetyltransferase" evidence="1">
    <location>
        <begin position="3"/>
        <end position="144"/>
    </location>
</feature>
<dbReference type="InterPro" id="IPR000182">
    <property type="entry name" value="GNAT_dom"/>
</dbReference>
<dbReference type="Pfam" id="PF13673">
    <property type="entry name" value="Acetyltransf_10"/>
    <property type="match status" value="1"/>
</dbReference>
<keyword evidence="3" id="KW-1185">Reference proteome</keyword>
<dbReference type="Proteomes" id="UP000653127">
    <property type="component" value="Unassembled WGS sequence"/>
</dbReference>
<dbReference type="EMBL" id="JACRST010000013">
    <property type="protein sequence ID" value="MBC8547040.1"/>
    <property type="molecule type" value="Genomic_DNA"/>
</dbReference>
<sequence length="155" mass="17220">MDYQLRMARGLDALPQARAVREAVFVQEQGFHNEFDGIDPAAEHAALFDGARAVAVGRAYPDPAEPACWHIGRICVLPEYRGQHLGERIMRALEERAAALGARRVQLSAQVQAGGFYQKLGYSAQGEPYLDEHCPHIRMEKTLGVPLKVHKKMGE</sequence>